<dbReference type="InterPro" id="IPR002828">
    <property type="entry name" value="SurE-like_Pase/nucleotidase"/>
</dbReference>
<dbReference type="GO" id="GO:0016787">
    <property type="term" value="F:hydrolase activity"/>
    <property type="evidence" value="ECO:0007669"/>
    <property type="project" value="InterPro"/>
</dbReference>
<evidence type="ECO:0000256" key="4">
    <source>
        <dbReference type="ARBA" id="ARBA00022989"/>
    </source>
</evidence>
<dbReference type="GO" id="GO:0006629">
    <property type="term" value="P:lipid metabolic process"/>
    <property type="evidence" value="ECO:0007669"/>
    <property type="project" value="UniProtKB-KW"/>
</dbReference>
<feature type="compositionally biased region" description="Basic and acidic residues" evidence="7">
    <location>
        <begin position="348"/>
        <end position="357"/>
    </location>
</feature>
<dbReference type="PROSITE" id="PS51221">
    <property type="entry name" value="TTL"/>
    <property type="match status" value="1"/>
</dbReference>
<accession>A0A9P3BS35</accession>
<evidence type="ECO:0000259" key="9">
    <source>
        <dbReference type="Pfam" id="PF01975"/>
    </source>
</evidence>
<name>A0A9P3BS35_ASPVI</name>
<gene>
    <name evidence="10" type="ORF">Aspvir_005499</name>
</gene>
<feature type="compositionally biased region" description="Basic and acidic residues" evidence="7">
    <location>
        <begin position="325"/>
        <end position="339"/>
    </location>
</feature>
<feature type="transmembrane region" description="Helical" evidence="8">
    <location>
        <begin position="41"/>
        <end position="70"/>
    </location>
</feature>
<evidence type="ECO:0000256" key="8">
    <source>
        <dbReference type="SAM" id="Phobius"/>
    </source>
</evidence>
<dbReference type="Pfam" id="PF03133">
    <property type="entry name" value="TTL"/>
    <property type="match status" value="1"/>
</dbReference>
<dbReference type="EMBL" id="BOPL01000003">
    <property type="protein sequence ID" value="GIK01463.1"/>
    <property type="molecule type" value="Genomic_DNA"/>
</dbReference>
<dbReference type="InterPro" id="IPR004344">
    <property type="entry name" value="TTL/TTLL_fam"/>
</dbReference>
<keyword evidence="5" id="KW-0443">Lipid metabolism</keyword>
<dbReference type="GO" id="GO:0005789">
    <property type="term" value="C:endoplasmic reticulum membrane"/>
    <property type="evidence" value="ECO:0007669"/>
    <property type="project" value="UniProtKB-SubCell"/>
</dbReference>
<feature type="compositionally biased region" description="Acidic residues" evidence="7">
    <location>
        <begin position="904"/>
        <end position="916"/>
    </location>
</feature>
<dbReference type="Gene3D" id="3.30.470.20">
    <property type="entry name" value="ATP-grasp fold, B domain"/>
    <property type="match status" value="1"/>
</dbReference>
<dbReference type="InterPro" id="IPR036523">
    <property type="entry name" value="SurE-like_sf"/>
</dbReference>
<protein>
    <recommendedName>
        <fullName evidence="9">Survival protein SurE-like phosphatase/nucleotidase domain-containing protein</fullName>
    </recommendedName>
</protein>
<dbReference type="Pfam" id="PF06775">
    <property type="entry name" value="Seipin"/>
    <property type="match status" value="1"/>
</dbReference>
<reference evidence="10 11" key="1">
    <citation type="submission" date="2021-02" db="EMBL/GenBank/DDBJ databases">
        <title>Pan-genome distribution and transcriptional activeness of fungal secondary metabolism genes in Aspergillus section Fumigati.</title>
        <authorList>
            <person name="Takahashi H."/>
            <person name="Umemura M."/>
            <person name="Ninomiya A."/>
            <person name="Kusuya Y."/>
            <person name="Urayama S."/>
            <person name="Shimizu M."/>
            <person name="Watanabe A."/>
            <person name="Kamei K."/>
            <person name="Yaguchi T."/>
            <person name="Hagiwara D."/>
        </authorList>
    </citation>
    <scope>NUCLEOTIDE SEQUENCE [LARGE SCALE GENOMIC DNA]</scope>
    <source>
        <strain evidence="10 11">IFM 47045</strain>
    </source>
</reference>
<organism evidence="10 11">
    <name type="scientific">Aspergillus viridinutans</name>
    <dbReference type="NCBI Taxonomy" id="75553"/>
    <lineage>
        <taxon>Eukaryota</taxon>
        <taxon>Fungi</taxon>
        <taxon>Dikarya</taxon>
        <taxon>Ascomycota</taxon>
        <taxon>Pezizomycotina</taxon>
        <taxon>Eurotiomycetes</taxon>
        <taxon>Eurotiomycetidae</taxon>
        <taxon>Eurotiales</taxon>
        <taxon>Aspergillaceae</taxon>
        <taxon>Aspergillus</taxon>
        <taxon>Aspergillus subgen. Fumigati</taxon>
    </lineage>
</organism>
<dbReference type="Proteomes" id="UP000710440">
    <property type="component" value="Unassembled WGS sequence"/>
</dbReference>
<evidence type="ECO:0000256" key="3">
    <source>
        <dbReference type="ARBA" id="ARBA00022824"/>
    </source>
</evidence>
<dbReference type="RefSeq" id="XP_043124649.1">
    <property type="nucleotide sequence ID" value="XM_043268714.1"/>
</dbReference>
<feature type="region of interest" description="Disordered" evidence="7">
    <location>
        <begin position="643"/>
        <end position="662"/>
    </location>
</feature>
<sequence>MSELDYATDEDVENGNAFSFWPPDALVAPFRALVSKQAQKAYLGTLLFVITAICMFFVSSVAYGIFYYWFIPQIGLARQVHLQFGDDQPWGTASLGSELVSQQAYDVAMKLEMPRTPSNLAAGNFMLDLSLFSRPSTSVTTGQNTSSNRIVHSRRPAILTYTSPMVDTASKMSFMPLYVLGWQREAETLRVPMLEKVEFSRGWRNLPASLRLEVHSKEPMQFYSAQVEFRARFTGLRWVMYNWRILSFLVFSFGFWSVSMISSSIAWLVLASLWSTKPENQVNIKREPRGKTPIKEEYDDEAADISALDSPSDSHSPKHQLTSRVKKEEDFEEETKRSYTSDTDEEGHDPGGRRDVWPSESGAGTGLESAEARGVQRRRSRLFREGQSSSTKQSPSAAVTITMHILVVNDDGPPSSKSSPYVHSLVHTLQSAGHVVSVVLPHQQRSWIGKAHLIGASIRPTYFRPGNLHEDNGTIHDFPRSDDDEDGDEWLLIDSTPASCVQIGLFHYFQERGPVDVVVSGPNYGRNTTALFALSSGTIGGALEAAHCGKRAIALSYAFSSRNHDPVVIAEASEHSVKLIEYLCENWAEGVDLYNINVPLEPGMSKCKVLYTTMLDNRWTGSCFQAVDAALPDETPQLQEQRLRDQGERLREKPTAAPGIGPRRRMRFQHKHFQWNPDFTDVWKSVEASGPGNDGRAVREGMTSVTPLNATFMRTPGIQGEIKLSDNDEPAFYSIVDSDDHYVQSLMEQALQRRLRKGQHQIISKLSDLPSPSAPLFQYREYERLDFEHAMMNSSTSLVNAYIIRKALIRKHYLSNTVANWVTKHPNSVLRNHFKFAYDFELDYAEFLDEALLEAYELRDSLDRNEGKPESEKEWWILKAGMSDRGQGIRLFNSEDQLREIFEEWEEDDSDDESESENANTGRLEDQDQDQDGNVDGQGVVTSQLRHFIAQPYIDPPLLLPSSSNRKFHIRTYVLAVGSLKVYVYKEMLALFAAKPYCPPWEDEDEVIDLARHLTNTCFQEGGSTNEGSVRRFWDLDHHVPGLSHDWKEKIFDQICAVTREVFEAAARGMMVHFQTLPNAFELFGVDFLVDKDGVPWLLELNAYPDFGQTGEELKDLVVGRLFEETVEVAVKPFFGMGDSSVKGTSDLSLVADLELGRKA</sequence>
<dbReference type="OrthoDB" id="202825at2759"/>
<dbReference type="PANTHER" id="PTHR47551">
    <property type="entry name" value="TUBULIN--TYROSINE LIGASE PBY1-RELATED"/>
    <property type="match status" value="1"/>
</dbReference>
<feature type="transmembrane region" description="Helical" evidence="8">
    <location>
        <begin position="245"/>
        <end position="274"/>
    </location>
</feature>
<feature type="region of interest" description="Disordered" evidence="7">
    <location>
        <begin position="904"/>
        <end position="937"/>
    </location>
</feature>
<dbReference type="CDD" id="cd23995">
    <property type="entry name" value="Seipin_BSCL2_like"/>
    <property type="match status" value="1"/>
</dbReference>
<evidence type="ECO:0000256" key="2">
    <source>
        <dbReference type="ARBA" id="ARBA00022692"/>
    </source>
</evidence>
<dbReference type="SUPFAM" id="SSF56059">
    <property type="entry name" value="Glutathione synthetase ATP-binding domain-like"/>
    <property type="match status" value="1"/>
</dbReference>
<evidence type="ECO:0000313" key="10">
    <source>
        <dbReference type="EMBL" id="GIK01463.1"/>
    </source>
</evidence>
<dbReference type="NCBIfam" id="TIGR00087">
    <property type="entry name" value="surE"/>
    <property type="match status" value="1"/>
</dbReference>
<keyword evidence="11" id="KW-1185">Reference proteome</keyword>
<dbReference type="SUPFAM" id="SSF64167">
    <property type="entry name" value="SurE-like"/>
    <property type="match status" value="1"/>
</dbReference>
<comment type="caution">
    <text evidence="10">The sequence shown here is derived from an EMBL/GenBank/DDBJ whole genome shotgun (WGS) entry which is preliminary data.</text>
</comment>
<proteinExistence type="predicted"/>
<dbReference type="Pfam" id="PF01975">
    <property type="entry name" value="SurE"/>
    <property type="match status" value="1"/>
</dbReference>
<dbReference type="Gene3D" id="3.40.1210.10">
    <property type="entry name" value="Survival protein SurE-like phosphatase/nucleotidase"/>
    <property type="match status" value="1"/>
</dbReference>
<keyword evidence="2 8" id="KW-0812">Transmembrane</keyword>
<evidence type="ECO:0000256" key="6">
    <source>
        <dbReference type="ARBA" id="ARBA00023136"/>
    </source>
</evidence>
<keyword evidence="6 8" id="KW-0472">Membrane</keyword>
<feature type="domain" description="Survival protein SurE-like phosphatase/nucleotidase" evidence="9">
    <location>
        <begin position="405"/>
        <end position="620"/>
    </location>
</feature>
<evidence type="ECO:0000256" key="7">
    <source>
        <dbReference type="SAM" id="MobiDB-lite"/>
    </source>
</evidence>
<feature type="compositionally biased region" description="Polar residues" evidence="7">
    <location>
        <begin position="386"/>
        <end position="397"/>
    </location>
</feature>
<dbReference type="GeneID" id="66933481"/>
<dbReference type="GO" id="GO:0000932">
    <property type="term" value="C:P-body"/>
    <property type="evidence" value="ECO:0007669"/>
    <property type="project" value="TreeGrafter"/>
</dbReference>
<feature type="region of interest" description="Disordered" evidence="7">
    <location>
        <begin position="305"/>
        <end position="397"/>
    </location>
</feature>
<comment type="subcellular location">
    <subcellularLocation>
        <location evidence="1">Endoplasmic reticulum membrane</location>
        <topology evidence="1">Multi-pass membrane protein</topology>
    </subcellularLocation>
</comment>
<keyword evidence="3" id="KW-0256">Endoplasmic reticulum</keyword>
<evidence type="ECO:0000256" key="1">
    <source>
        <dbReference type="ARBA" id="ARBA00004477"/>
    </source>
</evidence>
<dbReference type="GO" id="GO:0140042">
    <property type="term" value="P:lipid droplet formation"/>
    <property type="evidence" value="ECO:0007669"/>
    <property type="project" value="UniProtKB-ARBA"/>
</dbReference>
<feature type="compositionally biased region" description="Polar residues" evidence="7">
    <location>
        <begin position="309"/>
        <end position="323"/>
    </location>
</feature>
<dbReference type="AlphaFoldDB" id="A0A9P3BS35"/>
<evidence type="ECO:0000256" key="5">
    <source>
        <dbReference type="ARBA" id="ARBA00023098"/>
    </source>
</evidence>
<keyword evidence="4 8" id="KW-1133">Transmembrane helix</keyword>
<evidence type="ECO:0000313" key="11">
    <source>
        <dbReference type="Proteomes" id="UP000710440"/>
    </source>
</evidence>
<dbReference type="InterPro" id="IPR027746">
    <property type="entry name" value="TTL"/>
</dbReference>
<feature type="compositionally biased region" description="Basic and acidic residues" evidence="7">
    <location>
        <begin position="643"/>
        <end position="654"/>
    </location>
</feature>
<dbReference type="PANTHER" id="PTHR47551:SF1">
    <property type="entry name" value="TUBULIN--TYROSINE LIGASE PBY1-RELATED"/>
    <property type="match status" value="1"/>
</dbReference>
<dbReference type="InterPro" id="IPR009617">
    <property type="entry name" value="Seipin"/>
</dbReference>